<evidence type="ECO:0000259" key="9">
    <source>
        <dbReference type="Pfam" id="PF04095"/>
    </source>
</evidence>
<dbReference type="InterPro" id="IPR040727">
    <property type="entry name" value="NAPRTase_N"/>
</dbReference>
<evidence type="ECO:0000256" key="1">
    <source>
        <dbReference type="ARBA" id="ARBA00004952"/>
    </source>
</evidence>
<gene>
    <name evidence="7 11" type="primary">pncB</name>
    <name evidence="11" type="ORF">WJU16_20405</name>
</gene>
<evidence type="ECO:0000313" key="11">
    <source>
        <dbReference type="EMBL" id="WZN40332.1"/>
    </source>
</evidence>
<comment type="similarity">
    <text evidence="2 7 8">Belongs to the NAPRTase family.</text>
</comment>
<dbReference type="RefSeq" id="WP_341835255.1">
    <property type="nucleotide sequence ID" value="NZ_CP149822.1"/>
</dbReference>
<sequence>MKHSAPRQRYFFTMLSSILDNDFYKFTMQQGVIRLFPYARARYKFINRGKHAFPPGFADALRKALDDMAGMQLTRKEKHFLELTCPYLDPVYLDFLEGYRYNPEEVRISQEGEQLEVGVEGLWYRTILWEVPIMSLICELYYTLRHAERISNDAILDNTRRKIEQYRQLGVTVADFGTRRRYSYKVHKLVVDALQQYGTGSFIGTSNVHLAMMFQTKPIGTHAHEWFMFHAARFGFKMSNATGLENWVNVYRGDLGIALSDTYTTDVFLHQFDKMYSKLFDGVRHDSGDPLAFADKVIHHYKKMGIDPLSKTIIFSDGLNVEKVARIAEHCRGRIGMSFGIGTSLTNDAGPEAMNIVIKMTATSPHNGEWTEVVKLSDEPGKYTGSPEMIRQAKLVLGIDDGQNP</sequence>
<keyword evidence="4 7" id="KW-0597">Phosphoprotein</keyword>
<dbReference type="GO" id="GO:0016757">
    <property type="term" value="F:glycosyltransferase activity"/>
    <property type="evidence" value="ECO:0007669"/>
    <property type="project" value="UniProtKB-KW"/>
</dbReference>
<dbReference type="HAMAP" id="MF_00570">
    <property type="entry name" value="NAPRTase"/>
    <property type="match status" value="1"/>
</dbReference>
<evidence type="ECO:0000256" key="8">
    <source>
        <dbReference type="RuleBase" id="RU003838"/>
    </source>
</evidence>
<dbReference type="PIRSF" id="PIRSF000484">
    <property type="entry name" value="NAPRT"/>
    <property type="match status" value="1"/>
</dbReference>
<evidence type="ECO:0000256" key="3">
    <source>
        <dbReference type="ARBA" id="ARBA00013236"/>
    </source>
</evidence>
<evidence type="ECO:0000256" key="2">
    <source>
        <dbReference type="ARBA" id="ARBA00010897"/>
    </source>
</evidence>
<dbReference type="InterPro" id="IPR041525">
    <property type="entry name" value="N/Namide_PRibTrfase"/>
</dbReference>
<name>A0ABZ2YLV7_9BACT</name>
<dbReference type="InterPro" id="IPR007229">
    <property type="entry name" value="Nic_PRibTrfase-Fam"/>
</dbReference>
<dbReference type="NCBIfam" id="TIGR01514">
    <property type="entry name" value="NAPRTase"/>
    <property type="match status" value="1"/>
</dbReference>
<dbReference type="SUPFAM" id="SSF51690">
    <property type="entry name" value="Nicotinate/Quinolinate PRTase C-terminal domain-like"/>
    <property type="match status" value="1"/>
</dbReference>
<dbReference type="GO" id="GO:0004516">
    <property type="term" value="F:nicotinate phosphoribosyltransferase activity"/>
    <property type="evidence" value="ECO:0007669"/>
    <property type="project" value="UniProtKB-EC"/>
</dbReference>
<protein>
    <recommendedName>
        <fullName evidence="3 7">Nicotinate phosphoribosyltransferase</fullName>
        <shortName evidence="7">NAPRTase</shortName>
        <ecNumber evidence="3 7">6.3.4.21</ecNumber>
    </recommendedName>
</protein>
<dbReference type="InterPro" id="IPR006406">
    <property type="entry name" value="Nic_PRibTrfase"/>
</dbReference>
<dbReference type="PANTHER" id="PTHR11098:SF1">
    <property type="entry name" value="NICOTINATE PHOSPHORIBOSYLTRANSFERASE"/>
    <property type="match status" value="1"/>
</dbReference>
<evidence type="ECO:0000256" key="5">
    <source>
        <dbReference type="ARBA" id="ARBA00022598"/>
    </source>
</evidence>
<dbReference type="Pfam" id="PF04095">
    <property type="entry name" value="NAPRTase"/>
    <property type="match status" value="1"/>
</dbReference>
<evidence type="ECO:0000313" key="12">
    <source>
        <dbReference type="Proteomes" id="UP001485459"/>
    </source>
</evidence>
<feature type="modified residue" description="Phosphohistidine; by autocatalysis" evidence="7">
    <location>
        <position position="224"/>
    </location>
</feature>
<keyword evidence="5 7" id="KW-0436">Ligase</keyword>
<dbReference type="EMBL" id="CP149822">
    <property type="protein sequence ID" value="WZN40332.1"/>
    <property type="molecule type" value="Genomic_DNA"/>
</dbReference>
<organism evidence="11 12">
    <name type="scientific">Chitinophaga pollutisoli</name>
    <dbReference type="NCBI Taxonomy" id="3133966"/>
    <lineage>
        <taxon>Bacteria</taxon>
        <taxon>Pseudomonadati</taxon>
        <taxon>Bacteroidota</taxon>
        <taxon>Chitinophagia</taxon>
        <taxon>Chitinophagales</taxon>
        <taxon>Chitinophagaceae</taxon>
        <taxon>Chitinophaga</taxon>
    </lineage>
</organism>
<dbReference type="PANTHER" id="PTHR11098">
    <property type="entry name" value="NICOTINATE PHOSPHORIBOSYLTRANSFERASE"/>
    <property type="match status" value="1"/>
</dbReference>
<feature type="domain" description="Nicotinate/nicotinamide phosphoribosyltransferase" evidence="9">
    <location>
        <begin position="173"/>
        <end position="394"/>
    </location>
</feature>
<keyword evidence="6 7" id="KW-0662">Pyridine nucleotide biosynthesis</keyword>
<dbReference type="Proteomes" id="UP001485459">
    <property type="component" value="Chromosome"/>
</dbReference>
<comment type="PTM">
    <text evidence="7 8">Transiently phosphorylated on a His residue during the reaction cycle. Phosphorylation strongly increases the affinity for substrates and increases the rate of nicotinate D-ribonucleotide production. Dephosphorylation regenerates the low-affinity form of the enzyme, leading to product release.</text>
</comment>
<accession>A0ABZ2YLV7</accession>
<evidence type="ECO:0000256" key="7">
    <source>
        <dbReference type="HAMAP-Rule" id="MF_00570"/>
    </source>
</evidence>
<keyword evidence="11" id="KW-0328">Glycosyltransferase</keyword>
<keyword evidence="12" id="KW-1185">Reference proteome</keyword>
<comment type="catalytic activity">
    <reaction evidence="7 8">
        <text>5-phospho-alpha-D-ribose 1-diphosphate + nicotinate + ATP + H2O = nicotinate beta-D-ribonucleotide + ADP + phosphate + diphosphate</text>
        <dbReference type="Rhea" id="RHEA:36163"/>
        <dbReference type="ChEBI" id="CHEBI:15377"/>
        <dbReference type="ChEBI" id="CHEBI:30616"/>
        <dbReference type="ChEBI" id="CHEBI:32544"/>
        <dbReference type="ChEBI" id="CHEBI:33019"/>
        <dbReference type="ChEBI" id="CHEBI:43474"/>
        <dbReference type="ChEBI" id="CHEBI:57502"/>
        <dbReference type="ChEBI" id="CHEBI:58017"/>
        <dbReference type="ChEBI" id="CHEBI:456216"/>
        <dbReference type="EC" id="6.3.4.21"/>
    </reaction>
</comment>
<comment type="function">
    <text evidence="7 8">Catalyzes the synthesis of beta-nicotinate D-ribonucleotide from nicotinate and 5-phospho-D-ribose 1-phosphate at the expense of ATP.</text>
</comment>
<dbReference type="InterPro" id="IPR036068">
    <property type="entry name" value="Nicotinate_pribotase-like_C"/>
</dbReference>
<proteinExistence type="inferred from homology"/>
<evidence type="ECO:0000256" key="6">
    <source>
        <dbReference type="ARBA" id="ARBA00022642"/>
    </source>
</evidence>
<reference evidence="12" key="1">
    <citation type="submission" date="2024-03" db="EMBL/GenBank/DDBJ databases">
        <title>Chitinophaga horti sp. nov., isolated from garden soil.</title>
        <authorList>
            <person name="Lee D.S."/>
            <person name="Han D.M."/>
            <person name="Baek J.H."/>
            <person name="Choi D.G."/>
            <person name="Jeon J.H."/>
            <person name="Jeon C.O."/>
        </authorList>
    </citation>
    <scope>NUCLEOTIDE SEQUENCE [LARGE SCALE GENOMIC DNA]</scope>
    <source>
        <strain evidence="12">GPA1</strain>
    </source>
</reference>
<dbReference type="Gene3D" id="3.20.140.10">
    <property type="entry name" value="nicotinate phosphoribosyltransferase"/>
    <property type="match status" value="1"/>
</dbReference>
<evidence type="ECO:0000256" key="4">
    <source>
        <dbReference type="ARBA" id="ARBA00022553"/>
    </source>
</evidence>
<dbReference type="NCBIfam" id="NF003704">
    <property type="entry name" value="PRK05321.1"/>
    <property type="match status" value="1"/>
</dbReference>
<feature type="domain" description="Nicotinate phosphoribosyltransferase N-terminal" evidence="10">
    <location>
        <begin position="19"/>
        <end position="137"/>
    </location>
</feature>
<dbReference type="EC" id="6.3.4.21" evidence="3 7"/>
<dbReference type="Pfam" id="PF17767">
    <property type="entry name" value="NAPRTase_N"/>
    <property type="match status" value="1"/>
</dbReference>
<dbReference type="SUPFAM" id="SSF54675">
    <property type="entry name" value="Nicotinate/Quinolinate PRTase N-terminal domain-like"/>
    <property type="match status" value="1"/>
</dbReference>
<evidence type="ECO:0000259" key="10">
    <source>
        <dbReference type="Pfam" id="PF17767"/>
    </source>
</evidence>
<comment type="pathway">
    <text evidence="1 7 8">Cofactor biosynthesis; NAD(+) biosynthesis; nicotinate D-ribonucleotide from nicotinate: step 1/1.</text>
</comment>
<keyword evidence="11" id="KW-0808">Transferase</keyword>